<dbReference type="OrthoDB" id="5955452at2759"/>
<evidence type="ECO:0000313" key="4">
    <source>
        <dbReference type="Proteomes" id="UP000039865"/>
    </source>
</evidence>
<evidence type="ECO:0000256" key="2">
    <source>
        <dbReference type="ARBA" id="ARBA00023043"/>
    </source>
</evidence>
<dbReference type="SUPFAM" id="SSF48403">
    <property type="entry name" value="Ankyrin repeat"/>
    <property type="match status" value="1"/>
</dbReference>
<dbReference type="AlphaFoldDB" id="A0A078BB21"/>
<accession>A0A078BB21</accession>
<proteinExistence type="predicted"/>
<dbReference type="GO" id="GO:0003723">
    <property type="term" value="F:RNA binding"/>
    <property type="evidence" value="ECO:0007669"/>
    <property type="project" value="TreeGrafter"/>
</dbReference>
<evidence type="ECO:0000313" key="3">
    <source>
        <dbReference type="EMBL" id="CDW90763.1"/>
    </source>
</evidence>
<dbReference type="Proteomes" id="UP000039865">
    <property type="component" value="Unassembled WGS sequence"/>
</dbReference>
<dbReference type="GO" id="GO:0000502">
    <property type="term" value="C:proteasome complex"/>
    <property type="evidence" value="ECO:0007669"/>
    <property type="project" value="UniProtKB-KW"/>
</dbReference>
<reference evidence="3 4" key="1">
    <citation type="submission" date="2014-06" db="EMBL/GenBank/DDBJ databases">
        <authorList>
            <person name="Swart Estienne"/>
        </authorList>
    </citation>
    <scope>NUCLEOTIDE SEQUENCE [LARGE SCALE GENOMIC DNA]</scope>
    <source>
        <strain evidence="3 4">130c</strain>
    </source>
</reference>
<dbReference type="InParanoid" id="A0A078BB21"/>
<gene>
    <name evidence="3" type="primary">Contig636.g702</name>
    <name evidence="3" type="ORF">STYLEM_19910</name>
</gene>
<keyword evidence="1" id="KW-0677">Repeat</keyword>
<dbReference type="InterPro" id="IPR036770">
    <property type="entry name" value="Ankyrin_rpt-contain_sf"/>
</dbReference>
<dbReference type="GO" id="GO:0006396">
    <property type="term" value="P:RNA processing"/>
    <property type="evidence" value="ECO:0007669"/>
    <property type="project" value="TreeGrafter"/>
</dbReference>
<dbReference type="GO" id="GO:0004540">
    <property type="term" value="F:RNA nuclease activity"/>
    <property type="evidence" value="ECO:0007669"/>
    <property type="project" value="TreeGrafter"/>
</dbReference>
<name>A0A078BB21_STYLE</name>
<dbReference type="Pfam" id="PF12796">
    <property type="entry name" value="Ank_2"/>
    <property type="match status" value="1"/>
</dbReference>
<sequence>MYQKIIEKQSAVGLKDDIRPQRLWKLIVAGNLENAKLIFEKVLRKNSEISLQSGEFFDSSTSSNSSQDQMNTSIEKPLNKFGWTALHAACFYGQIAIVQYLVEQLNADVNNTNQNGWNSLIFAIFGGHLDVIDYLLYETPIRLDLLDKQNMDALTISKEIDDQEVVDLIQEKLERSCDSYHNLSYESLLKSLEEY</sequence>
<dbReference type="EMBL" id="CCKQ01018782">
    <property type="protein sequence ID" value="CDW90763.1"/>
    <property type="molecule type" value="Genomic_DNA"/>
</dbReference>
<dbReference type="InterPro" id="IPR002110">
    <property type="entry name" value="Ankyrin_rpt"/>
</dbReference>
<dbReference type="Gene3D" id="1.25.40.20">
    <property type="entry name" value="Ankyrin repeat-containing domain"/>
    <property type="match status" value="1"/>
</dbReference>
<dbReference type="PANTHER" id="PTHR24141:SF1">
    <property type="entry name" value="2-5A-DEPENDENT RIBONUCLEASE"/>
    <property type="match status" value="1"/>
</dbReference>
<dbReference type="SMART" id="SM00248">
    <property type="entry name" value="ANK"/>
    <property type="match status" value="2"/>
</dbReference>
<organism evidence="3 4">
    <name type="scientific">Stylonychia lemnae</name>
    <name type="common">Ciliate</name>
    <dbReference type="NCBI Taxonomy" id="5949"/>
    <lineage>
        <taxon>Eukaryota</taxon>
        <taxon>Sar</taxon>
        <taxon>Alveolata</taxon>
        <taxon>Ciliophora</taxon>
        <taxon>Intramacronucleata</taxon>
        <taxon>Spirotrichea</taxon>
        <taxon>Stichotrichia</taxon>
        <taxon>Sporadotrichida</taxon>
        <taxon>Oxytrichidae</taxon>
        <taxon>Stylonychinae</taxon>
        <taxon>Stylonychia</taxon>
    </lineage>
</organism>
<protein>
    <submittedName>
        <fullName evidence="3">Non-atpase subunit of the 26s proteasome</fullName>
    </submittedName>
</protein>
<keyword evidence="2" id="KW-0040">ANK repeat</keyword>
<evidence type="ECO:0000256" key="1">
    <source>
        <dbReference type="ARBA" id="ARBA00022737"/>
    </source>
</evidence>
<dbReference type="PANTHER" id="PTHR24141">
    <property type="entry name" value="2-5A-DEPENDENT RIBONUCLEASE"/>
    <property type="match status" value="1"/>
</dbReference>
<keyword evidence="4" id="KW-1185">Reference proteome</keyword>
<keyword evidence="3" id="KW-0647">Proteasome</keyword>